<feature type="compositionally biased region" description="Gly residues" evidence="1">
    <location>
        <begin position="310"/>
        <end position="319"/>
    </location>
</feature>
<feature type="compositionally biased region" description="Basic residues" evidence="1">
    <location>
        <begin position="610"/>
        <end position="623"/>
    </location>
</feature>
<accession>A0AAJ0M357</accession>
<feature type="compositionally biased region" description="Polar residues" evidence="1">
    <location>
        <begin position="273"/>
        <end position="296"/>
    </location>
</feature>
<feature type="compositionally biased region" description="Acidic residues" evidence="1">
    <location>
        <begin position="205"/>
        <end position="215"/>
    </location>
</feature>
<dbReference type="EMBL" id="JAUDZG010000003">
    <property type="protein sequence ID" value="KAK3307340.1"/>
    <property type="molecule type" value="Genomic_DNA"/>
</dbReference>
<feature type="region of interest" description="Disordered" evidence="1">
    <location>
        <begin position="1"/>
        <end position="97"/>
    </location>
</feature>
<feature type="region of interest" description="Disordered" evidence="1">
    <location>
        <begin position="559"/>
        <end position="648"/>
    </location>
</feature>
<evidence type="ECO:0000256" key="1">
    <source>
        <dbReference type="SAM" id="MobiDB-lite"/>
    </source>
</evidence>
<feature type="region of interest" description="Disordered" evidence="1">
    <location>
        <begin position="872"/>
        <end position="898"/>
    </location>
</feature>
<feature type="compositionally biased region" description="Polar residues" evidence="1">
    <location>
        <begin position="872"/>
        <end position="885"/>
    </location>
</feature>
<gene>
    <name evidence="2" type="ORF">B0T15DRAFT_529961</name>
</gene>
<evidence type="ECO:0000313" key="3">
    <source>
        <dbReference type="Proteomes" id="UP001273166"/>
    </source>
</evidence>
<keyword evidence="3" id="KW-1185">Reference proteome</keyword>
<proteinExistence type="predicted"/>
<feature type="compositionally biased region" description="Low complexity" evidence="1">
    <location>
        <begin position="41"/>
        <end position="52"/>
    </location>
</feature>
<dbReference type="Proteomes" id="UP001273166">
    <property type="component" value="Unassembled WGS sequence"/>
</dbReference>
<dbReference type="Gene3D" id="3.30.160.60">
    <property type="entry name" value="Classic Zinc Finger"/>
    <property type="match status" value="1"/>
</dbReference>
<organism evidence="2 3">
    <name type="scientific">Chaetomium strumarium</name>
    <dbReference type="NCBI Taxonomy" id="1170767"/>
    <lineage>
        <taxon>Eukaryota</taxon>
        <taxon>Fungi</taxon>
        <taxon>Dikarya</taxon>
        <taxon>Ascomycota</taxon>
        <taxon>Pezizomycotina</taxon>
        <taxon>Sordariomycetes</taxon>
        <taxon>Sordariomycetidae</taxon>
        <taxon>Sordariales</taxon>
        <taxon>Chaetomiaceae</taxon>
        <taxon>Chaetomium</taxon>
    </lineage>
</organism>
<evidence type="ECO:0000313" key="2">
    <source>
        <dbReference type="EMBL" id="KAK3307340.1"/>
    </source>
</evidence>
<comment type="caution">
    <text evidence="2">The sequence shown here is derived from an EMBL/GenBank/DDBJ whole genome shotgun (WGS) entry which is preliminary data.</text>
</comment>
<dbReference type="PANTHER" id="PTHR38166">
    <property type="entry name" value="C2H2-TYPE DOMAIN-CONTAINING PROTEIN-RELATED"/>
    <property type="match status" value="1"/>
</dbReference>
<feature type="compositionally biased region" description="Basic and acidic residues" evidence="1">
    <location>
        <begin position="151"/>
        <end position="164"/>
    </location>
</feature>
<dbReference type="PANTHER" id="PTHR38166:SF1">
    <property type="entry name" value="C2H2-TYPE DOMAIN-CONTAINING PROTEIN"/>
    <property type="match status" value="1"/>
</dbReference>
<reference evidence="2" key="1">
    <citation type="journal article" date="2023" name="Mol. Phylogenet. Evol.">
        <title>Genome-scale phylogeny and comparative genomics of the fungal order Sordariales.</title>
        <authorList>
            <person name="Hensen N."/>
            <person name="Bonometti L."/>
            <person name="Westerberg I."/>
            <person name="Brannstrom I.O."/>
            <person name="Guillou S."/>
            <person name="Cros-Aarteil S."/>
            <person name="Calhoun S."/>
            <person name="Haridas S."/>
            <person name="Kuo A."/>
            <person name="Mondo S."/>
            <person name="Pangilinan J."/>
            <person name="Riley R."/>
            <person name="LaButti K."/>
            <person name="Andreopoulos B."/>
            <person name="Lipzen A."/>
            <person name="Chen C."/>
            <person name="Yan M."/>
            <person name="Daum C."/>
            <person name="Ng V."/>
            <person name="Clum A."/>
            <person name="Steindorff A."/>
            <person name="Ohm R.A."/>
            <person name="Martin F."/>
            <person name="Silar P."/>
            <person name="Natvig D.O."/>
            <person name="Lalanne C."/>
            <person name="Gautier V."/>
            <person name="Ament-Velasquez S.L."/>
            <person name="Kruys A."/>
            <person name="Hutchinson M.I."/>
            <person name="Powell A.J."/>
            <person name="Barry K."/>
            <person name="Miller A.N."/>
            <person name="Grigoriev I.V."/>
            <person name="Debuchy R."/>
            <person name="Gladieux P."/>
            <person name="Hiltunen Thoren M."/>
            <person name="Johannesson H."/>
        </authorList>
    </citation>
    <scope>NUCLEOTIDE SEQUENCE</scope>
    <source>
        <strain evidence="2">CBS 333.67</strain>
    </source>
</reference>
<evidence type="ECO:0008006" key="4">
    <source>
        <dbReference type="Google" id="ProtNLM"/>
    </source>
</evidence>
<reference evidence="2" key="2">
    <citation type="submission" date="2023-06" db="EMBL/GenBank/DDBJ databases">
        <authorList>
            <consortium name="Lawrence Berkeley National Laboratory"/>
            <person name="Mondo S.J."/>
            <person name="Hensen N."/>
            <person name="Bonometti L."/>
            <person name="Westerberg I."/>
            <person name="Brannstrom I.O."/>
            <person name="Guillou S."/>
            <person name="Cros-Aarteil S."/>
            <person name="Calhoun S."/>
            <person name="Haridas S."/>
            <person name="Kuo A."/>
            <person name="Pangilinan J."/>
            <person name="Riley R."/>
            <person name="Labutti K."/>
            <person name="Andreopoulos B."/>
            <person name="Lipzen A."/>
            <person name="Chen C."/>
            <person name="Yanf M."/>
            <person name="Daum C."/>
            <person name="Ng V."/>
            <person name="Clum A."/>
            <person name="Steindorff A."/>
            <person name="Ohm R."/>
            <person name="Martin F."/>
            <person name="Silar P."/>
            <person name="Natvig D."/>
            <person name="Lalanne C."/>
            <person name="Gautier V."/>
            <person name="Ament-Velasquez S.L."/>
            <person name="Kruys A."/>
            <person name="Hutchinson M.I."/>
            <person name="Powell A.J."/>
            <person name="Barry K."/>
            <person name="Miller A.N."/>
            <person name="Grigoriev I.V."/>
            <person name="Debuchy R."/>
            <person name="Gladieux P."/>
            <person name="Thoren M.H."/>
            <person name="Johannesson H."/>
        </authorList>
    </citation>
    <scope>NUCLEOTIDE SEQUENCE</scope>
    <source>
        <strain evidence="2">CBS 333.67</strain>
    </source>
</reference>
<dbReference type="AlphaFoldDB" id="A0AAJ0M357"/>
<sequence>MEPGARGRSPASQRVTQKLGGDTTVRIPYRPRKDAVYARKTAAADLDPATATRQADSRADPKHPAAADALSLSGTTPPSSPTMASFPGGPKSMTPDLLRKGRPQLVLLDSQGKVAAKDGADASFRRHNRGIGSIDSLLSSTTCVNTQSECSRPESRLSREIRSEIEEDADGGLSVLPPRMPRRQASKIQLAPPSVTAPKSSASVETEDQGTADDEEARLVDEISSWVLRNTFGKDVDDCAAPLLVWDCTYRYLQELWTAAYEGKLGFIQTTSGHGTPSSHYGGTPSSSNNDQQHSAQHGKGKRKADGGSDDGSGLGGRDNQGNEERDVSPASQAYSTKGNITNFSCPYRKRNPLRFNVRDYYVCATHSFADMSQLKKHIRAHHPPVQRNAGPFLCPRCCQGFVSKNDLDSHLRQLDVCRITYDSGGADPEDGITQKIISSLEARSLKAKIDNWVSLWKLLFPSDQVIPDPVFVPVMEIFDFIVESKKVISTLKDLLEIQYRYVLEGASQVMDVELKIHQGLERSAKTIYNWIETVVQDWEQRISGTVSLFSSSAISQPDASSDRWASTPHLPPSPAPTPTVLPGNAAAASILPGADSPGATAPGGLRTSSVRRRPNPPPKRIKRPEILPKAPPPTQIPLPIQRARTPQSQARIVSASFRPAPTVLPSQSVPIPTQTTQNLEPGPPYQASWEHPTVTVTSAYSAPYTSPGDVFQHPAMTPTHYAHIHPAYLPSTEPPNETISAEEMQQHELDQRQQSAATIHANRLTMSTASRSSLASLSWIRDENRDSSQTLVEAHPPGRCGSMYCPSCSKTLPDDITAQPSPVGMHAVTGGHHHHPGFHTAGPGTGAPFQTSHRAGEVHGFGDQVEWSFHTTGGVQGTGTNDNNLFGGGPQGPQEGY</sequence>
<dbReference type="RefSeq" id="XP_062723120.1">
    <property type="nucleotide sequence ID" value="XM_062869141.1"/>
</dbReference>
<name>A0AAJ0M357_9PEZI</name>
<feature type="region of interest" description="Disordered" evidence="1">
    <location>
        <begin position="273"/>
        <end position="336"/>
    </location>
</feature>
<protein>
    <recommendedName>
        <fullName evidence="4">C2H2-type domain-containing protein</fullName>
    </recommendedName>
</protein>
<feature type="compositionally biased region" description="Pro residues" evidence="1">
    <location>
        <begin position="570"/>
        <end position="580"/>
    </location>
</feature>
<feature type="region of interest" description="Disordered" evidence="1">
    <location>
        <begin position="148"/>
        <end position="215"/>
    </location>
</feature>
<feature type="compositionally biased region" description="Basic and acidic residues" evidence="1">
    <location>
        <begin position="55"/>
        <end position="65"/>
    </location>
</feature>
<dbReference type="GeneID" id="87887970"/>